<dbReference type="GO" id="GO:0039694">
    <property type="term" value="P:viral RNA genome replication"/>
    <property type="evidence" value="ECO:0007669"/>
    <property type="project" value="InterPro"/>
</dbReference>
<dbReference type="GO" id="GO:0003968">
    <property type="term" value="F:RNA-directed RNA polymerase activity"/>
    <property type="evidence" value="ECO:0007669"/>
    <property type="project" value="InterPro"/>
</dbReference>
<sequence>MLRRANEALLILGFDGESFDTNIIRELLDGAYDIVASLFPVEDRWLIEELKLQNIEADWLTPDGVFTGRVDGMSSGCALTNIIDTLVQYIMIEYCAERHNLNEIEKNQIRKIMNGDDGNWQVPNLTKKEMVTLCGELGMPINFSKAIEETKYTEFCQRYYEDSPEYVFGDGTCKDVRSVCRTIGSISSFERRPDPSFNSGFYSLRVIGQLEECANNPLFNEFVSLLVNSDKDNGLGTKYSGGTSNFIRSLSRSGFGAFENLAVMERANSYDKEKAGNLDNKIISLRVVELLDKTGR</sequence>
<evidence type="ECO:0000259" key="1">
    <source>
        <dbReference type="PROSITE" id="PS50507"/>
    </source>
</evidence>
<dbReference type="AlphaFoldDB" id="A0A2V0RJH0"/>
<dbReference type="PROSITE" id="PS50507">
    <property type="entry name" value="RDRP_SSRNA_POS"/>
    <property type="match status" value="1"/>
</dbReference>
<dbReference type="GO" id="GO:0006351">
    <property type="term" value="P:DNA-templated transcription"/>
    <property type="evidence" value="ECO:0007669"/>
    <property type="project" value="InterPro"/>
</dbReference>
<accession>A0A2V0RJH0</accession>
<dbReference type="InterPro" id="IPR043128">
    <property type="entry name" value="Rev_trsase/Diguanyl_cyclase"/>
</dbReference>
<evidence type="ECO:0000313" key="2">
    <source>
        <dbReference type="EMBL" id="GBH22595.1"/>
    </source>
</evidence>
<reference evidence="2" key="1">
    <citation type="submission" date="2017-04" db="EMBL/GenBank/DDBJ databases">
        <title>Unveiling RNA virosphere associated with marine microorganisms.</title>
        <authorList>
            <person name="Urayama S."/>
            <person name="Takaki Y."/>
            <person name="Nishi S."/>
            <person name="Yoshida Y."/>
            <person name="Deguchi S."/>
            <person name="Takai K."/>
            <person name="Nunoura T."/>
        </authorList>
    </citation>
    <scope>NUCLEOTIDE SEQUENCE</scope>
</reference>
<comment type="caution">
    <text evidence="2">The sequence shown here is derived from an EMBL/GenBank/DDBJ whole genome shotgun (WGS) entry which is preliminary data.</text>
</comment>
<dbReference type="InterPro" id="IPR043502">
    <property type="entry name" value="DNA/RNA_pol_sf"/>
</dbReference>
<feature type="domain" description="RdRp catalytic" evidence="1">
    <location>
        <begin position="9"/>
        <end position="130"/>
    </location>
</feature>
<name>A0A2V0RJH0_9ZZZZ</name>
<dbReference type="InterPro" id="IPR001205">
    <property type="entry name" value="RNA-dir_pol_C"/>
</dbReference>
<dbReference type="SUPFAM" id="SSF56672">
    <property type="entry name" value="DNA/RNA polymerases"/>
    <property type="match status" value="1"/>
</dbReference>
<dbReference type="GO" id="GO:0003723">
    <property type="term" value="F:RNA binding"/>
    <property type="evidence" value="ECO:0007669"/>
    <property type="project" value="InterPro"/>
</dbReference>
<protein>
    <submittedName>
        <fullName evidence="2">RdRp</fullName>
    </submittedName>
</protein>
<organism evidence="2">
    <name type="scientific">viral metagenome</name>
    <dbReference type="NCBI Taxonomy" id="1070528"/>
    <lineage>
        <taxon>unclassified sequences</taxon>
        <taxon>metagenomes</taxon>
        <taxon>organismal metagenomes</taxon>
    </lineage>
</organism>
<dbReference type="Gene3D" id="3.30.70.270">
    <property type="match status" value="1"/>
</dbReference>
<dbReference type="Pfam" id="PF00680">
    <property type="entry name" value="RdRP_1"/>
    <property type="match status" value="1"/>
</dbReference>
<dbReference type="EMBL" id="BDQC01000185">
    <property type="protein sequence ID" value="GBH22595.1"/>
    <property type="molecule type" value="Genomic_RNA"/>
</dbReference>
<dbReference type="InterPro" id="IPR007094">
    <property type="entry name" value="RNA-dir_pol_PSvirus"/>
</dbReference>
<proteinExistence type="predicted"/>